<evidence type="ECO:0000256" key="7">
    <source>
        <dbReference type="ARBA" id="ARBA00023146"/>
    </source>
</evidence>
<dbReference type="InterPro" id="IPR001278">
    <property type="entry name" value="Arg-tRNA-ligase"/>
</dbReference>
<dbReference type="GO" id="GO:0005739">
    <property type="term" value="C:mitochondrion"/>
    <property type="evidence" value="ECO:0007669"/>
    <property type="project" value="TreeGrafter"/>
</dbReference>
<keyword evidence="13" id="KW-1185">Reference proteome</keyword>
<dbReference type="EMBL" id="JAPEVG010000456">
    <property type="protein sequence ID" value="KAJ8462569.1"/>
    <property type="molecule type" value="Genomic_DNA"/>
</dbReference>
<dbReference type="Gene3D" id="1.10.730.10">
    <property type="entry name" value="Isoleucyl-tRNA Synthetase, Domain 1"/>
    <property type="match status" value="1"/>
</dbReference>
<dbReference type="CDD" id="cd00671">
    <property type="entry name" value="ArgRS_core"/>
    <property type="match status" value="1"/>
</dbReference>
<dbReference type="InterPro" id="IPR014729">
    <property type="entry name" value="Rossmann-like_a/b/a_fold"/>
</dbReference>
<evidence type="ECO:0000313" key="12">
    <source>
        <dbReference type="EMBL" id="KAJ8462569.1"/>
    </source>
</evidence>
<reference evidence="12" key="1">
    <citation type="submission" date="2022-11" db="EMBL/GenBank/DDBJ databases">
        <title>Genome Sequence of Cubamyces cubensis.</title>
        <authorList>
            <person name="Buettner E."/>
        </authorList>
    </citation>
    <scope>NUCLEOTIDE SEQUENCE</scope>
    <source>
        <strain evidence="12">MPL-01</strain>
    </source>
</reference>
<keyword evidence="6 10" id="KW-0648">Protein biosynthesis</keyword>
<dbReference type="InterPro" id="IPR001412">
    <property type="entry name" value="aa-tRNA-synth_I_CS"/>
</dbReference>
<evidence type="ECO:0000259" key="11">
    <source>
        <dbReference type="SMART" id="SM00836"/>
    </source>
</evidence>
<keyword evidence="5 10" id="KW-0067">ATP-binding</keyword>
<evidence type="ECO:0000256" key="3">
    <source>
        <dbReference type="ARBA" id="ARBA00022598"/>
    </source>
</evidence>
<sequence>MASTSAQQSNKPVLAPSPFSVPSDLPKLPEVAGTDPTRCVLDSFRIAIAKVVADALEPLTVEQVYQGVDYGKKGEDFTVALPRFKLPGKIDELAKKVIAKFQPDEWIESVTHDRAFLHFRCRTNTLTRLVLDQIHALTYDTASKQPEYGANYLGEGKRVIIEYSSPNIAKSFHVGHLRSTIIGAFLANLYKACGWEVLSLNYLGDWGTQFGLIAVGFEKYGSQEALEKDAIQHLFEIYVKVNAEAEKDPSIRDEAAAWFKRMEDGDEEALKNWRVWRQLSVRKYAEEYDRLNVHFDAYTGESEVPQESMDKALKQLQELNLIEEDNGALRVNLEKYKLGKAVVRKRDGTSIYLTRDIGGAVERYNKYKFDKMIYVISAQQDMHVAQFFKVLELMGFDWAKNLEHVNYGLVQGMSTRKGTVVFLDQIIREAASVMHEQMRKNEDKYNAIEDPEYVAQEIGITGIKIQDMAAKRINNYTFNWDRMLSFEGDTGPYLQYAHVRLSSIERKNPELLPLPAPSQLKTDLLVEPQAREIAFLLGTYPDVVKTALKTHEPSGIVTFGFRLSHAISSAWETVIVKGEQDKEKAKARMALYLAARDVLGAALRLLSIRPLERM</sequence>
<comment type="catalytic activity">
    <reaction evidence="9">
        <text>tRNA(Arg) + L-arginine + ATP = L-arginyl-tRNA(Arg) + AMP + diphosphate</text>
        <dbReference type="Rhea" id="RHEA:20301"/>
        <dbReference type="Rhea" id="RHEA-COMP:9658"/>
        <dbReference type="Rhea" id="RHEA-COMP:9673"/>
        <dbReference type="ChEBI" id="CHEBI:30616"/>
        <dbReference type="ChEBI" id="CHEBI:32682"/>
        <dbReference type="ChEBI" id="CHEBI:33019"/>
        <dbReference type="ChEBI" id="CHEBI:78442"/>
        <dbReference type="ChEBI" id="CHEBI:78513"/>
        <dbReference type="ChEBI" id="CHEBI:456215"/>
        <dbReference type="EC" id="6.1.1.19"/>
    </reaction>
</comment>
<evidence type="ECO:0000256" key="2">
    <source>
        <dbReference type="ARBA" id="ARBA00012837"/>
    </source>
</evidence>
<evidence type="ECO:0000256" key="5">
    <source>
        <dbReference type="ARBA" id="ARBA00022840"/>
    </source>
</evidence>
<dbReference type="InterPro" id="IPR008909">
    <property type="entry name" value="DALR_anticod-bd"/>
</dbReference>
<dbReference type="NCBIfam" id="TIGR00456">
    <property type="entry name" value="argS"/>
    <property type="match status" value="1"/>
</dbReference>
<comment type="caution">
    <text evidence="12">The sequence shown here is derived from an EMBL/GenBank/DDBJ whole genome shotgun (WGS) entry which is preliminary data.</text>
</comment>
<comment type="similarity">
    <text evidence="1 10">Belongs to the class-I aminoacyl-tRNA synthetase family.</text>
</comment>
<dbReference type="PRINTS" id="PR01038">
    <property type="entry name" value="TRNASYNTHARG"/>
</dbReference>
<dbReference type="FunFam" id="3.40.50.620:FF:000058">
    <property type="entry name" value="Mitochondrial arginyl-tRNA synthetase"/>
    <property type="match status" value="1"/>
</dbReference>
<dbReference type="PROSITE" id="PS00178">
    <property type="entry name" value="AA_TRNA_LIGASE_I"/>
    <property type="match status" value="1"/>
</dbReference>
<dbReference type="SUPFAM" id="SSF55190">
    <property type="entry name" value="Arginyl-tRNA synthetase (ArgRS), N-terminal 'additional' domain"/>
    <property type="match status" value="1"/>
</dbReference>
<dbReference type="Proteomes" id="UP001215151">
    <property type="component" value="Unassembled WGS sequence"/>
</dbReference>
<protein>
    <recommendedName>
        <fullName evidence="2">arginine--tRNA ligase</fullName>
        <ecNumber evidence="2">6.1.1.19</ecNumber>
    </recommendedName>
    <alternativeName>
        <fullName evidence="8">Arginyl-tRNA synthetase</fullName>
    </alternativeName>
</protein>
<dbReference type="SUPFAM" id="SSF52374">
    <property type="entry name" value="Nucleotidylyl transferase"/>
    <property type="match status" value="1"/>
</dbReference>
<dbReference type="CDD" id="cd07956">
    <property type="entry name" value="Anticodon_Ia_Arg"/>
    <property type="match status" value="1"/>
</dbReference>
<dbReference type="AlphaFoldDB" id="A0AAD7TKE9"/>
<evidence type="ECO:0000256" key="6">
    <source>
        <dbReference type="ARBA" id="ARBA00022917"/>
    </source>
</evidence>
<dbReference type="EC" id="6.1.1.19" evidence="2"/>
<keyword evidence="7 10" id="KW-0030">Aminoacyl-tRNA synthetase</keyword>
<dbReference type="Pfam" id="PF05746">
    <property type="entry name" value="DALR_1"/>
    <property type="match status" value="1"/>
</dbReference>
<dbReference type="InterPro" id="IPR036695">
    <property type="entry name" value="Arg-tRNA-synth_N_sf"/>
</dbReference>
<keyword evidence="3 10" id="KW-0436">Ligase</keyword>
<organism evidence="12 13">
    <name type="scientific">Trametes cubensis</name>
    <dbReference type="NCBI Taxonomy" id="1111947"/>
    <lineage>
        <taxon>Eukaryota</taxon>
        <taxon>Fungi</taxon>
        <taxon>Dikarya</taxon>
        <taxon>Basidiomycota</taxon>
        <taxon>Agaricomycotina</taxon>
        <taxon>Agaricomycetes</taxon>
        <taxon>Polyporales</taxon>
        <taxon>Polyporaceae</taxon>
        <taxon>Trametes</taxon>
    </lineage>
</organism>
<evidence type="ECO:0000256" key="9">
    <source>
        <dbReference type="ARBA" id="ARBA00049339"/>
    </source>
</evidence>
<evidence type="ECO:0000256" key="1">
    <source>
        <dbReference type="ARBA" id="ARBA00005594"/>
    </source>
</evidence>
<dbReference type="GO" id="GO:0005524">
    <property type="term" value="F:ATP binding"/>
    <property type="evidence" value="ECO:0007669"/>
    <property type="project" value="UniProtKB-KW"/>
</dbReference>
<dbReference type="SUPFAM" id="SSF47323">
    <property type="entry name" value="Anticodon-binding domain of a subclass of class I aminoacyl-tRNA synthetases"/>
    <property type="match status" value="1"/>
</dbReference>
<feature type="domain" description="DALR anticodon binding" evidence="11">
    <location>
        <begin position="494"/>
        <end position="614"/>
    </location>
</feature>
<dbReference type="Pfam" id="PF00750">
    <property type="entry name" value="tRNA-synt_1d"/>
    <property type="match status" value="1"/>
</dbReference>
<evidence type="ECO:0000313" key="13">
    <source>
        <dbReference type="Proteomes" id="UP001215151"/>
    </source>
</evidence>
<dbReference type="GO" id="GO:0032543">
    <property type="term" value="P:mitochondrial translation"/>
    <property type="evidence" value="ECO:0007669"/>
    <property type="project" value="TreeGrafter"/>
</dbReference>
<dbReference type="GO" id="GO:0004814">
    <property type="term" value="F:arginine-tRNA ligase activity"/>
    <property type="evidence" value="ECO:0007669"/>
    <property type="project" value="UniProtKB-EC"/>
</dbReference>
<dbReference type="InterPro" id="IPR035684">
    <property type="entry name" value="ArgRS_core"/>
</dbReference>
<dbReference type="PANTHER" id="PTHR11956">
    <property type="entry name" value="ARGINYL-TRNA SYNTHETASE"/>
    <property type="match status" value="1"/>
</dbReference>
<proteinExistence type="inferred from homology"/>
<dbReference type="FunFam" id="1.10.730.10:FF:000006">
    <property type="entry name" value="Arginyl-tRNA synthetase 2, mitochondrial"/>
    <property type="match status" value="1"/>
</dbReference>
<dbReference type="SMART" id="SM00836">
    <property type="entry name" value="DALR_1"/>
    <property type="match status" value="1"/>
</dbReference>
<evidence type="ECO:0000256" key="4">
    <source>
        <dbReference type="ARBA" id="ARBA00022741"/>
    </source>
</evidence>
<gene>
    <name evidence="12" type="ORF">ONZ51_g10819</name>
</gene>
<dbReference type="InterPro" id="IPR009080">
    <property type="entry name" value="tRNAsynth_Ia_anticodon-bd"/>
</dbReference>
<keyword evidence="4 10" id="KW-0547">Nucleotide-binding</keyword>
<dbReference type="Gene3D" id="3.30.1360.70">
    <property type="entry name" value="Arginyl tRNA synthetase N-terminal domain"/>
    <property type="match status" value="1"/>
</dbReference>
<dbReference type="PANTHER" id="PTHR11956:SF11">
    <property type="entry name" value="ARGININE--TRNA LIGASE, MITOCHONDRIAL-RELATED"/>
    <property type="match status" value="1"/>
</dbReference>
<name>A0AAD7TKE9_9APHY</name>
<evidence type="ECO:0000256" key="8">
    <source>
        <dbReference type="ARBA" id="ARBA00033033"/>
    </source>
</evidence>
<evidence type="ECO:0000256" key="10">
    <source>
        <dbReference type="RuleBase" id="RU363038"/>
    </source>
</evidence>
<accession>A0AAD7TKE9</accession>
<dbReference type="GO" id="GO:0006420">
    <property type="term" value="P:arginyl-tRNA aminoacylation"/>
    <property type="evidence" value="ECO:0007669"/>
    <property type="project" value="InterPro"/>
</dbReference>
<dbReference type="Gene3D" id="3.40.50.620">
    <property type="entry name" value="HUPs"/>
    <property type="match status" value="1"/>
</dbReference>